<evidence type="ECO:0000256" key="3">
    <source>
        <dbReference type="SAM" id="MobiDB-lite"/>
    </source>
</evidence>
<sequence length="134" mass="14758">PKDTSARCNIHRKHAISKHNMTSMQSQQDQHLGGSSNNMDTIMAEQEHKLQSKYGCLPVFTKNLLGHQRKYFDSGDYALCKAGKEVTVGSEHPQPENIPHSIPLNPVFGAIPARRGSLSNIALQPNNGSEQQAL</sequence>
<name>A0A9P7ZZI8_MORAP</name>
<feature type="non-terminal residue" evidence="4">
    <location>
        <position position="1"/>
    </location>
</feature>
<reference evidence="4" key="1">
    <citation type="submission" date="2021-07" db="EMBL/GenBank/DDBJ databases">
        <title>Draft genome of Mortierella alpina, strain LL118, isolated from an aspen leaf litter sample.</title>
        <authorList>
            <person name="Yang S."/>
            <person name="Vinatzer B.A."/>
        </authorList>
    </citation>
    <scope>NUCLEOTIDE SEQUENCE</scope>
    <source>
        <strain evidence="4">LL118</strain>
    </source>
</reference>
<dbReference type="InterPro" id="IPR006760">
    <property type="entry name" value="Endosulphine"/>
</dbReference>
<comment type="function">
    <text evidence="2">Plays an essential role in initiation of the G0 program by preventing the degradation of specific nutrient-regulated mRNAs via the 5'-3' mRNA decay pathway.</text>
</comment>
<evidence type="ECO:0000256" key="2">
    <source>
        <dbReference type="RuleBase" id="RU363120"/>
    </source>
</evidence>
<dbReference type="EMBL" id="JAIFTL010000269">
    <property type="protein sequence ID" value="KAG9320660.1"/>
    <property type="molecule type" value="Genomic_DNA"/>
</dbReference>
<dbReference type="Pfam" id="PF04667">
    <property type="entry name" value="Endosulfine"/>
    <property type="match status" value="1"/>
</dbReference>
<evidence type="ECO:0000313" key="5">
    <source>
        <dbReference type="Proteomes" id="UP000717515"/>
    </source>
</evidence>
<accession>A0A9P7ZZI8</accession>
<proteinExistence type="inferred from homology"/>
<evidence type="ECO:0000313" key="4">
    <source>
        <dbReference type="EMBL" id="KAG9320660.1"/>
    </source>
</evidence>
<gene>
    <name evidence="4" type="ORF">KVV02_004409</name>
</gene>
<dbReference type="Proteomes" id="UP000717515">
    <property type="component" value="Unassembled WGS sequence"/>
</dbReference>
<organism evidence="4 5">
    <name type="scientific">Mortierella alpina</name>
    <name type="common">Oleaginous fungus</name>
    <name type="synonym">Mortierella renispora</name>
    <dbReference type="NCBI Taxonomy" id="64518"/>
    <lineage>
        <taxon>Eukaryota</taxon>
        <taxon>Fungi</taxon>
        <taxon>Fungi incertae sedis</taxon>
        <taxon>Mucoromycota</taxon>
        <taxon>Mortierellomycotina</taxon>
        <taxon>Mortierellomycetes</taxon>
        <taxon>Mortierellales</taxon>
        <taxon>Mortierellaceae</taxon>
        <taxon>Mortierella</taxon>
    </lineage>
</organism>
<comment type="similarity">
    <text evidence="1 2">Belongs to the endosulfine family.</text>
</comment>
<dbReference type="AlphaFoldDB" id="A0A9P7ZZI8"/>
<protein>
    <recommendedName>
        <fullName evidence="2">mRNA stability protein</fullName>
    </recommendedName>
</protein>
<evidence type="ECO:0000256" key="1">
    <source>
        <dbReference type="ARBA" id="ARBA00010520"/>
    </source>
</evidence>
<feature type="region of interest" description="Disordered" evidence="3">
    <location>
        <begin position="19"/>
        <end position="38"/>
    </location>
</feature>
<comment type="caution">
    <text evidence="4">The sequence shown here is derived from an EMBL/GenBank/DDBJ whole genome shotgun (WGS) entry which is preliminary data.</text>
</comment>